<feature type="transmembrane region" description="Helical" evidence="1">
    <location>
        <begin position="20"/>
        <end position="42"/>
    </location>
</feature>
<keyword evidence="1" id="KW-0472">Membrane</keyword>
<name>A0ABQ1MLU1_9BURK</name>
<dbReference type="EMBL" id="BMHL01000005">
    <property type="protein sequence ID" value="GGC42904.1"/>
    <property type="molecule type" value="Genomic_DNA"/>
</dbReference>
<evidence type="ECO:0000313" key="3">
    <source>
        <dbReference type="Proteomes" id="UP000602004"/>
    </source>
</evidence>
<dbReference type="RefSeq" id="WP_115778567.1">
    <property type="nucleotide sequence ID" value="NZ_BMHL01000005.1"/>
</dbReference>
<keyword evidence="1" id="KW-1133">Transmembrane helix</keyword>
<evidence type="ECO:0000313" key="2">
    <source>
        <dbReference type="EMBL" id="GGC42904.1"/>
    </source>
</evidence>
<proteinExistence type="predicted"/>
<gene>
    <name evidence="2" type="ORF">GCM10011400_32330</name>
</gene>
<comment type="caution">
    <text evidence="2">The sequence shown here is derived from an EMBL/GenBank/DDBJ whole genome shotgun (WGS) entry which is preliminary data.</text>
</comment>
<accession>A0ABQ1MLU1</accession>
<protein>
    <submittedName>
        <fullName evidence="2">Uncharacterized protein</fullName>
    </submittedName>
</protein>
<feature type="transmembrane region" description="Helical" evidence="1">
    <location>
        <begin position="54"/>
        <end position="75"/>
    </location>
</feature>
<dbReference type="Proteomes" id="UP000602004">
    <property type="component" value="Unassembled WGS sequence"/>
</dbReference>
<feature type="transmembrane region" description="Helical" evidence="1">
    <location>
        <begin position="414"/>
        <end position="433"/>
    </location>
</feature>
<sequence length="480" mass="53655">MSFQWDPSIPDEWPEAERLSAWVFVALFFVIEGGALLITVLSWPRGAPIASEKFMRDAVLLPLLLWLTLGSWLYAMAYDSVAFGNAVRNAARWHLVTDWQRSSRAGLPILDSVILTPEPDLALRMLGLEGKAPENPGRVMALDDVAATEGVSRVSALAGKLMTPLVPMLARAMRDDSFDIVMQCDRQEVAGEIQAAWERLELPGKPRIRWMDNSREIDFAKFWIDDDHKPLSFTHYVSEQTPGYRLLLAWHLNEAAQAEPAMSEAAVALLVASPALMSERNRPRPQAWLLRQIVSDADQVDRSLGLLLKAEQVPADRIHHFWHGRLKGLAQHATMGALRDSGLTLAAHELEQAVGPQAPVAHWAVQALAAKMAHYGQGPQLMALPSEQGVVLNLAAKEASSVSVPWKRTYEPDLFSGAELIMFISLWAFGLLLSTDKTWDTSQTVFTCFIFVLIVLNVIRRFWSHRVLVHDFWDRYGGQS</sequence>
<feature type="transmembrane region" description="Helical" evidence="1">
    <location>
        <begin position="445"/>
        <end position="463"/>
    </location>
</feature>
<keyword evidence="1" id="KW-0812">Transmembrane</keyword>
<keyword evidence="3" id="KW-1185">Reference proteome</keyword>
<evidence type="ECO:0000256" key="1">
    <source>
        <dbReference type="SAM" id="Phobius"/>
    </source>
</evidence>
<reference evidence="3" key="1">
    <citation type="journal article" date="2019" name="Int. J. Syst. Evol. Microbiol.">
        <title>The Global Catalogue of Microorganisms (GCM) 10K type strain sequencing project: providing services to taxonomists for standard genome sequencing and annotation.</title>
        <authorList>
            <consortium name="The Broad Institute Genomics Platform"/>
            <consortium name="The Broad Institute Genome Sequencing Center for Infectious Disease"/>
            <person name="Wu L."/>
            <person name="Ma J."/>
        </authorList>
    </citation>
    <scope>NUCLEOTIDE SEQUENCE [LARGE SCALE GENOMIC DNA]</scope>
    <source>
        <strain evidence="3">CGMCC 1.15103</strain>
    </source>
</reference>
<organism evidence="2 3">
    <name type="scientific">Paraburkholderia caffeinilytica</name>
    <dbReference type="NCBI Taxonomy" id="1761016"/>
    <lineage>
        <taxon>Bacteria</taxon>
        <taxon>Pseudomonadati</taxon>
        <taxon>Pseudomonadota</taxon>
        <taxon>Betaproteobacteria</taxon>
        <taxon>Burkholderiales</taxon>
        <taxon>Burkholderiaceae</taxon>
        <taxon>Paraburkholderia</taxon>
    </lineage>
</organism>